<feature type="domain" description="AB hydrolase-1" evidence="1">
    <location>
        <begin position="40"/>
        <end position="264"/>
    </location>
</feature>
<reference evidence="3" key="1">
    <citation type="submission" date="2022-12" db="EMBL/GenBank/DDBJ databases">
        <authorList>
            <person name="Mo P."/>
        </authorList>
    </citation>
    <scope>NUCLEOTIDE SEQUENCE [LARGE SCALE GENOMIC DNA]</scope>
    <source>
        <strain evidence="3">HUAS 3-15</strain>
    </source>
</reference>
<evidence type="ECO:0000259" key="1">
    <source>
        <dbReference type="Pfam" id="PF12697"/>
    </source>
</evidence>
<dbReference type="InterPro" id="IPR000073">
    <property type="entry name" value="AB_hydrolase_1"/>
</dbReference>
<keyword evidence="2" id="KW-0378">Hydrolase</keyword>
<name>A0ABY7PXN6_9ACTN</name>
<evidence type="ECO:0000313" key="2">
    <source>
        <dbReference type="EMBL" id="WBP85156.1"/>
    </source>
</evidence>
<dbReference type="Proteomes" id="UP001212821">
    <property type="component" value="Chromosome"/>
</dbReference>
<dbReference type="Gene3D" id="1.10.10.800">
    <property type="match status" value="1"/>
</dbReference>
<dbReference type="PANTHER" id="PTHR47751:SF1">
    <property type="entry name" value="SUPERFAMILY HYDROLASE, PUTATIVE (AFU_ORTHOLOGUE AFUA_2G16580)-RELATED"/>
    <property type="match status" value="1"/>
</dbReference>
<evidence type="ECO:0000313" key="3">
    <source>
        <dbReference type="Proteomes" id="UP001212821"/>
    </source>
</evidence>
<dbReference type="InterPro" id="IPR051411">
    <property type="entry name" value="Polyketide_trans_af380"/>
</dbReference>
<gene>
    <name evidence="2" type="ORF">O1G21_04330</name>
</gene>
<keyword evidence="3" id="KW-1185">Reference proteome</keyword>
<proteinExistence type="predicted"/>
<protein>
    <submittedName>
        <fullName evidence="2">Alpha/beta fold hydrolase</fullName>
    </submittedName>
</protein>
<dbReference type="EMBL" id="CP115450">
    <property type="protein sequence ID" value="WBP85156.1"/>
    <property type="molecule type" value="Genomic_DNA"/>
</dbReference>
<sequence length="298" mass="32192">MTEAVHAERVIFDSDGTELVGTLYRSSNRGRGPAVVVLGSWTTVKEQMAAAYARRMAEAGFHALTFDPAGYGESGGQPRQLESPARKIRDVHSAITFLGRHAQVDPHRIGALGICAGAGYTAVNTANDPRVRSLALVAPWLHDAALVREIYGGAEGVRQKTDLGLAARDRYELGEPVDYVPAVSTTDPAAAMFGPFDYYLDAQRGAVPAWDNRFAVMSWPQWLTFDPHPAAARITAPTLIVTSHDAAIPQGAEKFHADLGGPKSLVWTEGTQFDFYDRESTVDEAATLAARHFAETLA</sequence>
<dbReference type="Pfam" id="PF12697">
    <property type="entry name" value="Abhydrolase_6"/>
    <property type="match status" value="1"/>
</dbReference>
<dbReference type="RefSeq" id="WP_270140912.1">
    <property type="nucleotide sequence ID" value="NZ_CP115450.1"/>
</dbReference>
<dbReference type="InterPro" id="IPR029058">
    <property type="entry name" value="AB_hydrolase_fold"/>
</dbReference>
<dbReference type="PANTHER" id="PTHR47751">
    <property type="entry name" value="SUPERFAMILY HYDROLASE, PUTATIVE (AFU_ORTHOLOGUE AFUA_2G16580)-RELATED"/>
    <property type="match status" value="1"/>
</dbReference>
<accession>A0ABY7PXN6</accession>
<dbReference type="Gene3D" id="3.40.50.1820">
    <property type="entry name" value="alpha/beta hydrolase"/>
    <property type="match status" value="1"/>
</dbReference>
<organism evidence="2 3">
    <name type="scientific">Kitasatospora cathayae</name>
    <dbReference type="NCBI Taxonomy" id="3004092"/>
    <lineage>
        <taxon>Bacteria</taxon>
        <taxon>Bacillati</taxon>
        <taxon>Actinomycetota</taxon>
        <taxon>Actinomycetes</taxon>
        <taxon>Kitasatosporales</taxon>
        <taxon>Streptomycetaceae</taxon>
        <taxon>Kitasatospora</taxon>
    </lineage>
</organism>
<dbReference type="GO" id="GO:0016787">
    <property type="term" value="F:hydrolase activity"/>
    <property type="evidence" value="ECO:0007669"/>
    <property type="project" value="UniProtKB-KW"/>
</dbReference>
<dbReference type="SUPFAM" id="SSF53474">
    <property type="entry name" value="alpha/beta-Hydrolases"/>
    <property type="match status" value="1"/>
</dbReference>